<accession>A0A0R3TFH0</accession>
<evidence type="ECO:0000256" key="1">
    <source>
        <dbReference type="SAM" id="MobiDB-lite"/>
    </source>
</evidence>
<feature type="region of interest" description="Disordered" evidence="1">
    <location>
        <begin position="39"/>
        <end position="103"/>
    </location>
</feature>
<reference evidence="4" key="1">
    <citation type="submission" date="2017-02" db="UniProtKB">
        <authorList>
            <consortium name="WormBaseParasite"/>
        </authorList>
    </citation>
    <scope>IDENTIFICATION</scope>
</reference>
<protein>
    <submittedName>
        <fullName evidence="4">AT-hook motif nuclear-localized protein</fullName>
    </submittedName>
</protein>
<dbReference type="OrthoDB" id="6287258at2759"/>
<dbReference type="Proteomes" id="UP000278807">
    <property type="component" value="Unassembled WGS sequence"/>
</dbReference>
<proteinExistence type="predicted"/>
<evidence type="ECO:0000313" key="2">
    <source>
        <dbReference type="EMBL" id="VDO01667.1"/>
    </source>
</evidence>
<sequence>MAQMIYRLVCNEQSALNVCRFQRCFSFCLQRDPTVADPDDPRLLLAHKSDSLSRKRTSSTDSPPHRNRFTNRLGDCIPSNRASNGCQPSTQASPIPPLQQQASVNGVSSSSVLLHNAYYPVNSHTTATAASAASNAAGVKNWSQARSPPPSHVLISTGAKPRAGGTPGVIASPLQPGASLTRPPLKRELLISGDQMNGNKGASGKCCIVM</sequence>
<feature type="region of interest" description="Disordered" evidence="1">
    <location>
        <begin position="140"/>
        <end position="183"/>
    </location>
</feature>
<reference evidence="2 3" key="2">
    <citation type="submission" date="2018-11" db="EMBL/GenBank/DDBJ databases">
        <authorList>
            <consortium name="Pathogen Informatics"/>
        </authorList>
    </citation>
    <scope>NUCLEOTIDE SEQUENCE [LARGE SCALE GENOMIC DNA]</scope>
</reference>
<dbReference type="AlphaFoldDB" id="A0A0R3TFH0"/>
<gene>
    <name evidence="2" type="ORF">HNAJ_LOCUS5807</name>
</gene>
<organism evidence="4">
    <name type="scientific">Rodentolepis nana</name>
    <name type="common">Dwarf tapeworm</name>
    <name type="synonym">Hymenolepis nana</name>
    <dbReference type="NCBI Taxonomy" id="102285"/>
    <lineage>
        <taxon>Eukaryota</taxon>
        <taxon>Metazoa</taxon>
        <taxon>Spiralia</taxon>
        <taxon>Lophotrochozoa</taxon>
        <taxon>Platyhelminthes</taxon>
        <taxon>Cestoda</taxon>
        <taxon>Eucestoda</taxon>
        <taxon>Cyclophyllidea</taxon>
        <taxon>Hymenolepididae</taxon>
        <taxon>Rodentolepis</taxon>
    </lineage>
</organism>
<dbReference type="STRING" id="102285.A0A0R3TFH0"/>
<feature type="compositionally biased region" description="Polar residues" evidence="1">
    <location>
        <begin position="80"/>
        <end position="102"/>
    </location>
</feature>
<dbReference type="EMBL" id="UZAE01005469">
    <property type="protein sequence ID" value="VDO01667.1"/>
    <property type="molecule type" value="Genomic_DNA"/>
</dbReference>
<keyword evidence="3" id="KW-1185">Reference proteome</keyword>
<dbReference type="WBParaSite" id="HNAJ_0000581101-mRNA-1">
    <property type="protein sequence ID" value="HNAJ_0000581101-mRNA-1"/>
    <property type="gene ID" value="HNAJ_0000581101"/>
</dbReference>
<evidence type="ECO:0000313" key="3">
    <source>
        <dbReference type="Proteomes" id="UP000278807"/>
    </source>
</evidence>
<evidence type="ECO:0000313" key="4">
    <source>
        <dbReference type="WBParaSite" id="HNAJ_0000581101-mRNA-1"/>
    </source>
</evidence>
<name>A0A0R3TFH0_RODNA</name>
<feature type="compositionally biased region" description="Basic and acidic residues" evidence="1">
    <location>
        <begin position="39"/>
        <end position="53"/>
    </location>
</feature>